<proteinExistence type="predicted"/>
<dbReference type="GO" id="GO:0052621">
    <property type="term" value="F:diguanylate cyclase activity"/>
    <property type="evidence" value="ECO:0007669"/>
    <property type="project" value="TreeGrafter"/>
</dbReference>
<accession>A0A645HL90</accession>
<reference evidence="2" key="1">
    <citation type="submission" date="2019-08" db="EMBL/GenBank/DDBJ databases">
        <authorList>
            <person name="Kucharzyk K."/>
            <person name="Murdoch R.W."/>
            <person name="Higgins S."/>
            <person name="Loffler F."/>
        </authorList>
    </citation>
    <scope>NUCLEOTIDE SEQUENCE</scope>
</reference>
<dbReference type="EMBL" id="VSSQ01095382">
    <property type="protein sequence ID" value="MPN39520.1"/>
    <property type="molecule type" value="Genomic_DNA"/>
</dbReference>
<dbReference type="InterPro" id="IPR029787">
    <property type="entry name" value="Nucleotide_cyclase"/>
</dbReference>
<dbReference type="SUPFAM" id="SSF55073">
    <property type="entry name" value="Nucleotide cyclase"/>
    <property type="match status" value="1"/>
</dbReference>
<dbReference type="SMART" id="SM00267">
    <property type="entry name" value="GGDEF"/>
    <property type="match status" value="1"/>
</dbReference>
<dbReference type="PROSITE" id="PS50887">
    <property type="entry name" value="GGDEF"/>
    <property type="match status" value="1"/>
</dbReference>
<dbReference type="InterPro" id="IPR043128">
    <property type="entry name" value="Rev_trsase/Diguanyl_cyclase"/>
</dbReference>
<organism evidence="2">
    <name type="scientific">bioreactor metagenome</name>
    <dbReference type="NCBI Taxonomy" id="1076179"/>
    <lineage>
        <taxon>unclassified sequences</taxon>
        <taxon>metagenomes</taxon>
        <taxon>ecological metagenomes</taxon>
    </lineage>
</organism>
<dbReference type="InterPro" id="IPR000160">
    <property type="entry name" value="GGDEF_dom"/>
</dbReference>
<dbReference type="CDD" id="cd01949">
    <property type="entry name" value="GGDEF"/>
    <property type="match status" value="1"/>
</dbReference>
<protein>
    <submittedName>
        <fullName evidence="2">Response regulator PleD</fullName>
    </submittedName>
</protein>
<dbReference type="PANTHER" id="PTHR45138">
    <property type="entry name" value="REGULATORY COMPONENTS OF SENSORY TRANSDUCTION SYSTEM"/>
    <property type="match status" value="1"/>
</dbReference>
<comment type="caution">
    <text evidence="2">The sequence shown here is derived from an EMBL/GenBank/DDBJ whole genome shotgun (WGS) entry which is preliminary data.</text>
</comment>
<dbReference type="Pfam" id="PF00990">
    <property type="entry name" value="GGDEF"/>
    <property type="match status" value="1"/>
</dbReference>
<dbReference type="PANTHER" id="PTHR45138:SF9">
    <property type="entry name" value="DIGUANYLATE CYCLASE DGCM-RELATED"/>
    <property type="match status" value="1"/>
</dbReference>
<name>A0A645HL90_9ZZZZ</name>
<gene>
    <name evidence="2" type="primary">pleD_12</name>
    <name evidence="2" type="ORF">SDC9_187048</name>
</gene>
<dbReference type="Gene3D" id="3.30.70.270">
    <property type="match status" value="1"/>
</dbReference>
<sequence length="92" mass="10123">MRPSDTLARYGGEEFVILMPDTTQVQGIEAMTRLQRELTKAFFLADGQKVLITFSAGVAELREGENGHDAVCRADKAMYLAKRAGKNRVFGG</sequence>
<dbReference type="NCBIfam" id="TIGR00254">
    <property type="entry name" value="GGDEF"/>
    <property type="match status" value="1"/>
</dbReference>
<dbReference type="AlphaFoldDB" id="A0A645HL90"/>
<evidence type="ECO:0000313" key="2">
    <source>
        <dbReference type="EMBL" id="MPN39520.1"/>
    </source>
</evidence>
<evidence type="ECO:0000259" key="1">
    <source>
        <dbReference type="PROSITE" id="PS50887"/>
    </source>
</evidence>
<dbReference type="InterPro" id="IPR050469">
    <property type="entry name" value="Diguanylate_Cyclase"/>
</dbReference>
<feature type="domain" description="GGDEF" evidence="1">
    <location>
        <begin position="1"/>
        <end position="92"/>
    </location>
</feature>